<dbReference type="HOGENOM" id="CLU_1484220_0_0_1"/>
<evidence type="ECO:0000256" key="1">
    <source>
        <dbReference type="SAM" id="Coils"/>
    </source>
</evidence>
<reference evidence="3" key="2">
    <citation type="submission" date="2018-05" db="EMBL/GenBank/DDBJ databases">
        <title>OgluRS3 (Oryza glumaepatula Reference Sequence Version 3).</title>
        <authorList>
            <person name="Zhang J."/>
            <person name="Kudrna D."/>
            <person name="Lee S."/>
            <person name="Talag J."/>
            <person name="Welchert J."/>
            <person name="Wing R.A."/>
        </authorList>
    </citation>
    <scope>NUCLEOTIDE SEQUENCE [LARGE SCALE GENOMIC DNA]</scope>
</reference>
<dbReference type="Proteomes" id="UP000026961">
    <property type="component" value="Chromosome 3"/>
</dbReference>
<protein>
    <submittedName>
        <fullName evidence="3">Uncharacterized protein</fullName>
    </submittedName>
</protein>
<keyword evidence="1" id="KW-0175">Coiled coil</keyword>
<dbReference type="EnsemblPlants" id="OGLUM03G27750.1">
    <property type="protein sequence ID" value="OGLUM03G27750.1"/>
    <property type="gene ID" value="OGLUM03G27750"/>
</dbReference>
<feature type="coiled-coil region" evidence="1">
    <location>
        <begin position="8"/>
        <end position="35"/>
    </location>
</feature>
<reference evidence="3" key="1">
    <citation type="submission" date="2015-04" db="UniProtKB">
        <authorList>
            <consortium name="EnsemblPlants"/>
        </authorList>
    </citation>
    <scope>IDENTIFICATION</scope>
</reference>
<evidence type="ECO:0000256" key="2">
    <source>
        <dbReference type="SAM" id="MobiDB-lite"/>
    </source>
</evidence>
<evidence type="ECO:0000313" key="3">
    <source>
        <dbReference type="EnsemblPlants" id="OGLUM03G27750.1"/>
    </source>
</evidence>
<proteinExistence type="predicted"/>
<feature type="region of interest" description="Disordered" evidence="2">
    <location>
        <begin position="104"/>
        <end position="130"/>
    </location>
</feature>
<sequence>MATQGAEMEAMHQNMIRLQDTLRQMQEQHQVYEAALQANTTLSTSANPNPSSTPATAAQAIQASSAAARANQASTPLLLLFWFSTTTVTFWGRDVGCQKKVHHMDTSKSSGTGHSSHTKSKKVTKGSSHVDVEHGGGTVVMAWQSAQHTLGAPLGYRSTLRQPWHTIWLCIPATQTQTGEVG</sequence>
<keyword evidence="4" id="KW-1185">Reference proteome</keyword>
<organism evidence="3">
    <name type="scientific">Oryza glumipatula</name>
    <dbReference type="NCBI Taxonomy" id="40148"/>
    <lineage>
        <taxon>Eukaryota</taxon>
        <taxon>Viridiplantae</taxon>
        <taxon>Streptophyta</taxon>
        <taxon>Embryophyta</taxon>
        <taxon>Tracheophyta</taxon>
        <taxon>Spermatophyta</taxon>
        <taxon>Magnoliopsida</taxon>
        <taxon>Liliopsida</taxon>
        <taxon>Poales</taxon>
        <taxon>Poaceae</taxon>
        <taxon>BOP clade</taxon>
        <taxon>Oryzoideae</taxon>
        <taxon>Oryzeae</taxon>
        <taxon>Oryzinae</taxon>
        <taxon>Oryza</taxon>
    </lineage>
</organism>
<dbReference type="AlphaFoldDB" id="A0A0D9ZAW1"/>
<name>A0A0D9ZAW1_9ORYZ</name>
<evidence type="ECO:0000313" key="4">
    <source>
        <dbReference type="Proteomes" id="UP000026961"/>
    </source>
</evidence>
<dbReference type="Gramene" id="OGLUM03G27750.1">
    <property type="protein sequence ID" value="OGLUM03G27750.1"/>
    <property type="gene ID" value="OGLUM03G27750"/>
</dbReference>
<accession>A0A0D9ZAW1</accession>